<evidence type="ECO:0000313" key="8">
    <source>
        <dbReference type="Proteomes" id="UP000033740"/>
    </source>
</evidence>
<evidence type="ECO:0000256" key="2">
    <source>
        <dbReference type="ARBA" id="ARBA00023015"/>
    </source>
</evidence>
<dbReference type="Pfam" id="PF13411">
    <property type="entry name" value="MerR_1"/>
    <property type="match status" value="1"/>
</dbReference>
<sequence length="250" mass="26593">MDSWEASAANPPEGFSTADVGRLAGYSTQQVRDLERLGVLPPAPRAANGYRRYDARHVIAARAYRALAAAIGPVAARTVLPALAAGSVDDAAARIDELHADLALERRRVHEALRGLDAVLAEAGEEFDDGDAMTIGELAQALGVRASALRHWEREELVRTTRSEGSGTRIYGALAVTEARIVAALRAGGYGIPAIRSILQEVRAHGDPGDAQRILQQRLADLTRRSLALLAASGLLHDLLASMPADTRGE</sequence>
<dbReference type="AlphaFoldDB" id="A0A0F0LUU7"/>
<keyword evidence="3" id="KW-0238">DNA-binding</keyword>
<dbReference type="PROSITE" id="PS50937">
    <property type="entry name" value="HTH_MERR_2"/>
    <property type="match status" value="2"/>
</dbReference>
<dbReference type="RefSeq" id="WP_045270692.1">
    <property type="nucleotide sequence ID" value="NZ_JYIX01000024.1"/>
</dbReference>
<keyword evidence="4" id="KW-0804">Transcription</keyword>
<feature type="domain" description="HTH merR-type" evidence="6">
    <location>
        <begin position="14"/>
        <end position="62"/>
    </location>
</feature>
<dbReference type="SUPFAM" id="SSF46955">
    <property type="entry name" value="Putative DNA-binding domain"/>
    <property type="match status" value="2"/>
</dbReference>
<keyword evidence="2" id="KW-0805">Transcription regulation</keyword>
<dbReference type="Proteomes" id="UP000033740">
    <property type="component" value="Unassembled WGS sequence"/>
</dbReference>
<comment type="caution">
    <text evidence="7">The sequence shown here is derived from an EMBL/GenBank/DDBJ whole genome shotgun (WGS) entry which is preliminary data.</text>
</comment>
<dbReference type="PANTHER" id="PTHR30204">
    <property type="entry name" value="REDOX-CYCLING DRUG-SENSING TRANSCRIPTIONAL ACTIVATOR SOXR"/>
    <property type="match status" value="1"/>
</dbReference>
<dbReference type="InterPro" id="IPR000551">
    <property type="entry name" value="MerR-type_HTH_dom"/>
</dbReference>
<organism evidence="7 8">
    <name type="scientific">Microbacterium azadirachtae</name>
    <dbReference type="NCBI Taxonomy" id="582680"/>
    <lineage>
        <taxon>Bacteria</taxon>
        <taxon>Bacillati</taxon>
        <taxon>Actinomycetota</taxon>
        <taxon>Actinomycetes</taxon>
        <taxon>Micrococcales</taxon>
        <taxon>Microbacteriaceae</taxon>
        <taxon>Microbacterium</taxon>
    </lineage>
</organism>
<keyword evidence="8" id="KW-1185">Reference proteome</keyword>
<evidence type="ECO:0000256" key="3">
    <source>
        <dbReference type="ARBA" id="ARBA00023125"/>
    </source>
</evidence>
<dbReference type="SMART" id="SM00422">
    <property type="entry name" value="HTH_MERR"/>
    <property type="match status" value="2"/>
</dbReference>
<evidence type="ECO:0000256" key="5">
    <source>
        <dbReference type="SAM" id="MobiDB-lite"/>
    </source>
</evidence>
<gene>
    <name evidence="7" type="ORF">RS86_00559</name>
</gene>
<evidence type="ECO:0000313" key="7">
    <source>
        <dbReference type="EMBL" id="KJL35176.1"/>
    </source>
</evidence>
<dbReference type="InterPro" id="IPR009061">
    <property type="entry name" value="DNA-bd_dom_put_sf"/>
</dbReference>
<proteinExistence type="predicted"/>
<evidence type="ECO:0000256" key="1">
    <source>
        <dbReference type="ARBA" id="ARBA00022491"/>
    </source>
</evidence>
<evidence type="ECO:0000256" key="4">
    <source>
        <dbReference type="ARBA" id="ARBA00023163"/>
    </source>
</evidence>
<reference evidence="7 8" key="1">
    <citation type="submission" date="2015-02" db="EMBL/GenBank/DDBJ databases">
        <title>Draft genome sequences of ten Microbacterium spp. with emphasis on heavy metal contaminated environments.</title>
        <authorList>
            <person name="Corretto E."/>
        </authorList>
    </citation>
    <scope>NUCLEOTIDE SEQUENCE [LARGE SCALE GENOMIC DNA]</scope>
    <source>
        <strain evidence="7 8">ARN176</strain>
    </source>
</reference>
<feature type="domain" description="HTH merR-type" evidence="6">
    <location>
        <begin position="132"/>
        <end position="201"/>
    </location>
</feature>
<name>A0A0F0LUU7_9MICO</name>
<accession>A0A0F0LUU7</accession>
<dbReference type="InterPro" id="IPR047057">
    <property type="entry name" value="MerR_fam"/>
</dbReference>
<evidence type="ECO:0000259" key="6">
    <source>
        <dbReference type="PROSITE" id="PS50937"/>
    </source>
</evidence>
<dbReference type="STRING" id="582680.RS86_00559"/>
<feature type="region of interest" description="Disordered" evidence="5">
    <location>
        <begin position="1"/>
        <end position="20"/>
    </location>
</feature>
<dbReference type="Pfam" id="PF00376">
    <property type="entry name" value="MerR"/>
    <property type="match status" value="1"/>
</dbReference>
<keyword evidence="1" id="KW-0678">Repressor</keyword>
<dbReference type="Gene3D" id="1.10.1660.10">
    <property type="match status" value="2"/>
</dbReference>
<dbReference type="PATRIC" id="fig|582680.6.peg.575"/>
<dbReference type="GO" id="GO:0003700">
    <property type="term" value="F:DNA-binding transcription factor activity"/>
    <property type="evidence" value="ECO:0007669"/>
    <property type="project" value="InterPro"/>
</dbReference>
<protein>
    <submittedName>
        <fullName evidence="7">Zinc-responsive transcriptional regulator</fullName>
    </submittedName>
</protein>
<dbReference type="EMBL" id="JYIX01000024">
    <property type="protein sequence ID" value="KJL35176.1"/>
    <property type="molecule type" value="Genomic_DNA"/>
</dbReference>
<dbReference type="PANTHER" id="PTHR30204:SF69">
    <property type="entry name" value="MERR-FAMILY TRANSCRIPTIONAL REGULATOR"/>
    <property type="match status" value="1"/>
</dbReference>
<dbReference type="GO" id="GO:0003677">
    <property type="term" value="F:DNA binding"/>
    <property type="evidence" value="ECO:0007669"/>
    <property type="project" value="UniProtKB-KW"/>
</dbReference>